<reference evidence="1" key="2">
    <citation type="submission" date="2016-12" db="EMBL/GenBank/DDBJ databases">
        <title>WGS assembly of Prunus persica.</title>
        <authorList>
            <person name="Verde I."/>
            <person name="Jenkins J."/>
            <person name="Dondini L."/>
            <person name="Micali S."/>
            <person name="Pagliarani G."/>
            <person name="Vendramin E."/>
            <person name="Paris R."/>
            <person name="Aramini V."/>
            <person name="Gazza L."/>
            <person name="Rossini L."/>
            <person name="Bassi D."/>
            <person name="Troggio M."/>
            <person name="Shu S."/>
            <person name="Grimwood J.H."/>
            <person name="Tartarini S."/>
            <person name="Dettori M.T."/>
            <person name="Schmutz J."/>
        </authorList>
    </citation>
    <scope>NUCLEOTIDE SEQUENCE</scope>
</reference>
<keyword evidence="2" id="KW-1185">Reference proteome</keyword>
<proteinExistence type="predicted"/>
<protein>
    <recommendedName>
        <fullName evidence="3">BED-type domain-containing protein</fullName>
    </recommendedName>
</protein>
<evidence type="ECO:0008006" key="3">
    <source>
        <dbReference type="Google" id="ProtNLM"/>
    </source>
</evidence>
<sequence>MVWDHCTKIRKNDDTGFERIIGACNYYKAEMPANPKRNGTTGLKTHLERRCKVLISINIKKGNANQSMLAQEGGGGGGQVVLTS</sequence>
<evidence type="ECO:0000313" key="1">
    <source>
        <dbReference type="EMBL" id="ONI13381.1"/>
    </source>
</evidence>
<dbReference type="EMBL" id="CM007654">
    <property type="protein sequence ID" value="ONI13380.1"/>
    <property type="molecule type" value="Genomic_DNA"/>
</dbReference>
<dbReference type="Proteomes" id="UP000006882">
    <property type="component" value="Chromosome G4"/>
</dbReference>
<dbReference type="SMART" id="SM00614">
    <property type="entry name" value="ZnF_BED"/>
    <property type="match status" value="1"/>
</dbReference>
<name>A0A251PP74_PRUPE</name>
<reference evidence="1 2" key="1">
    <citation type="journal article" date="2013" name="Nat. Genet.">
        <title>The high-quality draft genome of peach (Prunus persica) identifies unique patterns of genetic diversity, domestication and genome evolution.</title>
        <authorList>
            <consortium name="International Peach Genome Initiative"/>
            <person name="Verde I."/>
            <person name="Abbott A.G."/>
            <person name="Scalabrin S."/>
            <person name="Jung S."/>
            <person name="Shu S."/>
            <person name="Marroni F."/>
            <person name="Zhebentyayeva T."/>
            <person name="Dettori M.T."/>
            <person name="Grimwood J."/>
            <person name="Cattonaro F."/>
            <person name="Zuccolo A."/>
            <person name="Rossini L."/>
            <person name="Jenkins J."/>
            <person name="Vendramin E."/>
            <person name="Meisel L.A."/>
            <person name="Decroocq V."/>
            <person name="Sosinski B."/>
            <person name="Prochnik S."/>
            <person name="Mitros T."/>
            <person name="Policriti A."/>
            <person name="Cipriani G."/>
            <person name="Dondini L."/>
            <person name="Ficklin S."/>
            <person name="Goodstein D.M."/>
            <person name="Xuan P."/>
            <person name="Del Fabbro C."/>
            <person name="Aramini V."/>
            <person name="Copetti D."/>
            <person name="Gonzalez S."/>
            <person name="Horner D.S."/>
            <person name="Falchi R."/>
            <person name="Lucas S."/>
            <person name="Mica E."/>
            <person name="Maldonado J."/>
            <person name="Lazzari B."/>
            <person name="Bielenberg D."/>
            <person name="Pirona R."/>
            <person name="Miculan M."/>
            <person name="Barakat A."/>
            <person name="Testolin R."/>
            <person name="Stella A."/>
            <person name="Tartarini S."/>
            <person name="Tonutti P."/>
            <person name="Arus P."/>
            <person name="Orellana A."/>
            <person name="Wells C."/>
            <person name="Main D."/>
            <person name="Vizzotto G."/>
            <person name="Silva H."/>
            <person name="Salamini F."/>
            <person name="Schmutz J."/>
            <person name="Morgante M."/>
            <person name="Rokhsar D.S."/>
        </authorList>
    </citation>
    <scope>NUCLEOTIDE SEQUENCE [LARGE SCALE GENOMIC DNA]</scope>
    <source>
        <strain evidence="2">cv. Nemared</strain>
    </source>
</reference>
<gene>
    <name evidence="1" type="ORF">PRUPE_4G218200</name>
</gene>
<dbReference type="Gramene" id="ONI13380">
    <property type="protein sequence ID" value="ONI13380"/>
    <property type="gene ID" value="PRUPE_4G218200"/>
</dbReference>
<dbReference type="Gramene" id="ONI13381">
    <property type="protein sequence ID" value="ONI13381"/>
    <property type="gene ID" value="PRUPE_4G218200"/>
</dbReference>
<evidence type="ECO:0000313" key="2">
    <source>
        <dbReference type="Proteomes" id="UP000006882"/>
    </source>
</evidence>
<dbReference type="EMBL" id="CM007654">
    <property type="protein sequence ID" value="ONI13381.1"/>
    <property type="molecule type" value="Genomic_DNA"/>
</dbReference>
<dbReference type="AlphaFoldDB" id="A0A251PP74"/>
<accession>A0A251PP74</accession>
<organism evidence="1 2">
    <name type="scientific">Prunus persica</name>
    <name type="common">Peach</name>
    <name type="synonym">Amygdalus persica</name>
    <dbReference type="NCBI Taxonomy" id="3760"/>
    <lineage>
        <taxon>Eukaryota</taxon>
        <taxon>Viridiplantae</taxon>
        <taxon>Streptophyta</taxon>
        <taxon>Embryophyta</taxon>
        <taxon>Tracheophyta</taxon>
        <taxon>Spermatophyta</taxon>
        <taxon>Magnoliopsida</taxon>
        <taxon>eudicotyledons</taxon>
        <taxon>Gunneridae</taxon>
        <taxon>Pentapetalae</taxon>
        <taxon>rosids</taxon>
        <taxon>fabids</taxon>
        <taxon>Rosales</taxon>
        <taxon>Rosaceae</taxon>
        <taxon>Amygdaloideae</taxon>
        <taxon>Amygdaleae</taxon>
        <taxon>Prunus</taxon>
    </lineage>
</organism>